<feature type="transmembrane region" description="Helical" evidence="2">
    <location>
        <begin position="290"/>
        <end position="310"/>
    </location>
</feature>
<evidence type="ECO:0000256" key="1">
    <source>
        <dbReference type="SAM" id="MobiDB-lite"/>
    </source>
</evidence>
<evidence type="ECO:0000256" key="2">
    <source>
        <dbReference type="SAM" id="Phobius"/>
    </source>
</evidence>
<keyword evidence="2" id="KW-0472">Membrane</keyword>
<reference evidence="3 4" key="1">
    <citation type="submission" date="2015-01" db="EMBL/GenBank/DDBJ databases">
        <title>The Genome Sequence of Exophiala sideris CBS121828.</title>
        <authorList>
            <consortium name="The Broad Institute Genomics Platform"/>
            <person name="Cuomo C."/>
            <person name="de Hoog S."/>
            <person name="Gorbushina A."/>
            <person name="Stielow B."/>
            <person name="Teixiera M."/>
            <person name="Abouelleil A."/>
            <person name="Chapman S.B."/>
            <person name="Priest M."/>
            <person name="Young S.K."/>
            <person name="Wortman J."/>
            <person name="Nusbaum C."/>
            <person name="Birren B."/>
        </authorList>
    </citation>
    <scope>NUCLEOTIDE SEQUENCE [LARGE SCALE GENOMIC DNA]</scope>
    <source>
        <strain evidence="3 4">CBS 121828</strain>
    </source>
</reference>
<organism evidence="3 4">
    <name type="scientific">Exophiala sideris</name>
    <dbReference type="NCBI Taxonomy" id="1016849"/>
    <lineage>
        <taxon>Eukaryota</taxon>
        <taxon>Fungi</taxon>
        <taxon>Dikarya</taxon>
        <taxon>Ascomycota</taxon>
        <taxon>Pezizomycotina</taxon>
        <taxon>Eurotiomycetes</taxon>
        <taxon>Chaetothyriomycetidae</taxon>
        <taxon>Chaetothyriales</taxon>
        <taxon>Herpotrichiellaceae</taxon>
        <taxon>Exophiala</taxon>
    </lineage>
</organism>
<dbReference type="HOGENOM" id="CLU_038384_0_0_1"/>
<dbReference type="STRING" id="1016849.A0A0D1ZDG3"/>
<feature type="compositionally biased region" description="Basic and acidic residues" evidence="1">
    <location>
        <begin position="73"/>
        <end position="82"/>
    </location>
</feature>
<feature type="transmembrane region" description="Helical" evidence="2">
    <location>
        <begin position="94"/>
        <end position="116"/>
    </location>
</feature>
<keyword evidence="2" id="KW-0812">Transmembrane</keyword>
<protein>
    <submittedName>
        <fullName evidence="3">Uncharacterized protein</fullName>
    </submittedName>
</protein>
<feature type="transmembrane region" description="Helical" evidence="2">
    <location>
        <begin position="128"/>
        <end position="146"/>
    </location>
</feature>
<dbReference type="PANTHER" id="PTHR42024:SF1">
    <property type="entry name" value="AMINO ACID PERMEASE_ SLC12A DOMAIN-CONTAINING PROTEIN"/>
    <property type="match status" value="1"/>
</dbReference>
<evidence type="ECO:0000313" key="4">
    <source>
        <dbReference type="Proteomes" id="UP000053599"/>
    </source>
</evidence>
<dbReference type="EMBL" id="KN846951">
    <property type="protein sequence ID" value="KIV84828.1"/>
    <property type="molecule type" value="Genomic_DNA"/>
</dbReference>
<feature type="compositionally biased region" description="Polar residues" evidence="1">
    <location>
        <begin position="40"/>
        <end position="58"/>
    </location>
</feature>
<feature type="transmembrane region" description="Helical" evidence="2">
    <location>
        <begin position="316"/>
        <end position="338"/>
    </location>
</feature>
<proteinExistence type="predicted"/>
<dbReference type="Proteomes" id="UP000053599">
    <property type="component" value="Unassembled WGS sequence"/>
</dbReference>
<keyword evidence="2" id="KW-1133">Transmembrane helix</keyword>
<evidence type="ECO:0000313" key="3">
    <source>
        <dbReference type="EMBL" id="KIV84828.1"/>
    </source>
</evidence>
<feature type="transmembrane region" description="Helical" evidence="2">
    <location>
        <begin position="204"/>
        <end position="225"/>
    </location>
</feature>
<feature type="region of interest" description="Disordered" evidence="1">
    <location>
        <begin position="1"/>
        <end position="82"/>
    </location>
</feature>
<feature type="transmembrane region" description="Helical" evidence="2">
    <location>
        <begin position="167"/>
        <end position="192"/>
    </location>
</feature>
<dbReference type="PANTHER" id="PTHR42024">
    <property type="entry name" value="AMINO ACID PERMEASE_ SLC12A DOMAIN-CONTAINING PROTEIN"/>
    <property type="match status" value="1"/>
</dbReference>
<accession>A0A0D1ZDG3</accession>
<feature type="compositionally biased region" description="Basic and acidic residues" evidence="1">
    <location>
        <begin position="1"/>
        <end position="17"/>
    </location>
</feature>
<sequence>MMTGKVESEKLRTDTKLQKKSPQRIGGARQVENVAKPMPATTNGKESSGASSPSTLNGLTKLDADTSNTLTHGDSRRRIDGPPRLPFDLRQHKISIAIFTFLAYAECCFIPLGLYYGLSKGTSMRSGLYFAIITSLFGFVSGYEFAMRSWRIMRYGEDYRPLYGSQYFRGFDATQYVLLTPFTIMTIIQVVFSCPRYPSVKALALPMPVGLIVLGGIFVVNGVAAQRGWRLMHIRLSSHVRNTVCPPLTFVFLEDVCAVDGQGGKRYRKAAMARYHASPHFRAMLMKLQWFWAVSAIVVGAAVIAVIWVVREDVAYGVGWGVPSLWAAVGTWLTVVWVQRELRIEKVTWISDRANSA</sequence>
<dbReference type="OrthoDB" id="4838853at2759"/>
<name>A0A0D1ZDG3_9EURO</name>
<dbReference type="AlphaFoldDB" id="A0A0D1ZDG3"/>
<gene>
    <name evidence="3" type="ORF">PV11_00582</name>
</gene>